<proteinExistence type="predicted"/>
<evidence type="ECO:0000313" key="2">
    <source>
        <dbReference type="Proteomes" id="UP000830768"/>
    </source>
</evidence>
<gene>
    <name evidence="1" type="ORF">LCI18_009274</name>
</gene>
<dbReference type="Proteomes" id="UP000830768">
    <property type="component" value="Chromosome 8"/>
</dbReference>
<sequence length="166" mass="18780">MSGNQALVRHRAVHNVRLNFGFFHTDTWEGFTSEAYILPTTHEALLKTGAPYNVTFQETLKRAEDLKLWRLLYRDLIDVLTRGKVVLIGDAAHPCLPRQGQGGGMAIEDAGALGVLLSHVQAADEIEERLALFQKLRSDRVFAMQLFSRVPQQEVDKIADQVKKYY</sequence>
<dbReference type="EMBL" id="CP090036">
    <property type="protein sequence ID" value="UPK98339.1"/>
    <property type="molecule type" value="Genomic_DNA"/>
</dbReference>
<reference evidence="1" key="1">
    <citation type="submission" date="2021-11" db="EMBL/GenBank/DDBJ databases">
        <title>Fusarium solani-melongenae Genome sequencing and assembly.</title>
        <authorList>
            <person name="Xie S."/>
            <person name="Huang L."/>
            <person name="Zhang X."/>
        </authorList>
    </citation>
    <scope>NUCLEOTIDE SEQUENCE</scope>
    <source>
        <strain evidence="1">CRI 24-3</strain>
    </source>
</reference>
<accession>A0ACD3ZAQ8</accession>
<name>A0ACD3ZAQ8_FUSSC</name>
<organism evidence="1 2">
    <name type="scientific">Fusarium solani subsp. cucurbitae</name>
    <name type="common">Neocosmosporum cucurbitae</name>
    <dbReference type="NCBI Taxonomy" id="2747967"/>
    <lineage>
        <taxon>Eukaryota</taxon>
        <taxon>Fungi</taxon>
        <taxon>Dikarya</taxon>
        <taxon>Ascomycota</taxon>
        <taxon>Pezizomycotina</taxon>
        <taxon>Sordariomycetes</taxon>
        <taxon>Hypocreomycetidae</taxon>
        <taxon>Hypocreales</taxon>
        <taxon>Nectriaceae</taxon>
        <taxon>Fusarium</taxon>
        <taxon>Fusarium solani species complex</taxon>
    </lineage>
</organism>
<evidence type="ECO:0000313" key="1">
    <source>
        <dbReference type="EMBL" id="UPK98339.1"/>
    </source>
</evidence>
<protein>
    <submittedName>
        <fullName evidence="1">Uncharacterized protein</fullName>
    </submittedName>
</protein>
<keyword evidence="2" id="KW-1185">Reference proteome</keyword>